<evidence type="ECO:0000256" key="5">
    <source>
        <dbReference type="ARBA" id="ARBA00023078"/>
    </source>
</evidence>
<dbReference type="PANTHER" id="PTHR33399">
    <property type="entry name" value="OXYGEN-EVOLVING ENHANCER PROTEIN 3-1, CHLOROPLASTIC"/>
    <property type="match status" value="1"/>
</dbReference>
<dbReference type="GO" id="GO:0009507">
    <property type="term" value="C:chloroplast"/>
    <property type="evidence" value="ECO:0000318"/>
    <property type="project" value="GO_Central"/>
</dbReference>
<keyword evidence="2" id="KW-0150">Chloroplast</keyword>
<dbReference type="InterPro" id="IPR054099">
    <property type="entry name" value="PSII_PsbQ_pln"/>
</dbReference>
<dbReference type="FunCoup" id="A0A1U8QC26">
    <property type="interactions" value="752"/>
</dbReference>
<name>A0A1U8QC26_NELNU</name>
<dbReference type="eggNOG" id="ENOG502S24S">
    <property type="taxonomic scope" value="Eukaryota"/>
</dbReference>
<dbReference type="OMA" id="PTLMMKH"/>
<dbReference type="Gene3D" id="1.20.120.290">
    <property type="entry name" value="Oxygen-evolving enhancer protein 3 (PsbQ), four-helix up-down bundle"/>
    <property type="match status" value="2"/>
</dbReference>
<dbReference type="OrthoDB" id="667835at2759"/>
<evidence type="ECO:0000256" key="4">
    <source>
        <dbReference type="ARBA" id="ARBA00022946"/>
    </source>
</evidence>
<dbReference type="GeneID" id="104611810"/>
<evidence type="ECO:0000256" key="1">
    <source>
        <dbReference type="ARBA" id="ARBA00004334"/>
    </source>
</evidence>
<reference evidence="9" key="1">
    <citation type="submission" date="2025-08" db="UniProtKB">
        <authorList>
            <consortium name="RefSeq"/>
        </authorList>
    </citation>
    <scope>IDENTIFICATION</scope>
</reference>
<dbReference type="GO" id="GO:0009654">
    <property type="term" value="C:photosystem II oxygen evolving complex"/>
    <property type="evidence" value="ECO:0007669"/>
    <property type="project" value="InterPro"/>
</dbReference>
<protein>
    <submittedName>
        <fullName evidence="9">PsbQ-like protein 3, chloroplastic</fullName>
    </submittedName>
</protein>
<evidence type="ECO:0000313" key="9">
    <source>
        <dbReference type="RefSeq" id="XP_019055705.1"/>
    </source>
</evidence>
<evidence type="ECO:0000256" key="6">
    <source>
        <dbReference type="ARBA" id="ARBA00023136"/>
    </source>
</evidence>
<organism evidence="8 9">
    <name type="scientific">Nelumbo nucifera</name>
    <name type="common">Sacred lotus</name>
    <dbReference type="NCBI Taxonomy" id="4432"/>
    <lineage>
        <taxon>Eukaryota</taxon>
        <taxon>Viridiplantae</taxon>
        <taxon>Streptophyta</taxon>
        <taxon>Embryophyta</taxon>
        <taxon>Tracheophyta</taxon>
        <taxon>Spermatophyta</taxon>
        <taxon>Magnoliopsida</taxon>
        <taxon>Proteales</taxon>
        <taxon>Nelumbonaceae</taxon>
        <taxon>Nelumbo</taxon>
    </lineage>
</organism>
<dbReference type="GO" id="GO:0005509">
    <property type="term" value="F:calcium ion binding"/>
    <property type="evidence" value="ECO:0007669"/>
    <property type="project" value="InterPro"/>
</dbReference>
<keyword evidence="8" id="KW-1185">Reference proteome</keyword>
<evidence type="ECO:0000313" key="8">
    <source>
        <dbReference type="Proteomes" id="UP000189703"/>
    </source>
</evidence>
<dbReference type="Proteomes" id="UP000189703">
    <property type="component" value="Unplaced"/>
</dbReference>
<dbReference type="AlphaFoldDB" id="A0A1U8QC26"/>
<gene>
    <name evidence="9" type="primary">LOC104611810</name>
</gene>
<dbReference type="SUPFAM" id="SSF101112">
    <property type="entry name" value="Oxygen-evolving enhancer protein 3"/>
    <property type="match status" value="1"/>
</dbReference>
<sequence>MALSLVLSQSYQNFLSTNSTRCPKSSSKFSSIPQNLLQTQNIRRRKATAAGLATVVLLAREAIFCPNVAYSFDFRITAPDQTLEEAESTIRAHAQDLLDVKDLIAIESWGEAQKALRKSSSYLKQDIYTIIQAKPGIERPQLRKLYSLLFNNVTRVSLMDSLTQCLSLHQQKTNLDYAARSKDIAQAQECYENIVAALGDILSRI</sequence>
<dbReference type="GO" id="GO:0009535">
    <property type="term" value="C:chloroplast thylakoid membrane"/>
    <property type="evidence" value="ECO:0007669"/>
    <property type="project" value="UniProtKB-SubCell"/>
</dbReference>
<dbReference type="InterPro" id="IPR023222">
    <property type="entry name" value="PsbQ-like_dom_sf"/>
</dbReference>
<keyword evidence="5" id="KW-0793">Thylakoid</keyword>
<comment type="subcellular location">
    <subcellularLocation>
        <location evidence="1">Plastid</location>
        <location evidence="1">Chloroplast thylakoid membrane</location>
    </subcellularLocation>
</comment>
<dbReference type="InterPro" id="IPR008797">
    <property type="entry name" value="PSII_PsbQ"/>
</dbReference>
<keyword evidence="4" id="KW-0809">Transit peptide</keyword>
<comment type="similarity">
    <text evidence="7">Belongs to the PsbQ family.</text>
</comment>
<keyword evidence="3" id="KW-0934">Plastid</keyword>
<evidence type="ECO:0000256" key="7">
    <source>
        <dbReference type="ARBA" id="ARBA00035649"/>
    </source>
</evidence>
<dbReference type="InParanoid" id="A0A1U8QC26"/>
<dbReference type="STRING" id="4432.A0A1U8QC26"/>
<dbReference type="RefSeq" id="XP_019055705.1">
    <property type="nucleotide sequence ID" value="XM_019200160.1"/>
</dbReference>
<evidence type="ECO:0000256" key="2">
    <source>
        <dbReference type="ARBA" id="ARBA00022528"/>
    </source>
</evidence>
<accession>A0A1U8QC26</accession>
<keyword evidence="6" id="KW-0472">Membrane</keyword>
<dbReference type="GO" id="GO:0019898">
    <property type="term" value="C:extrinsic component of membrane"/>
    <property type="evidence" value="ECO:0007669"/>
    <property type="project" value="InterPro"/>
</dbReference>
<dbReference type="GO" id="GO:0009767">
    <property type="term" value="P:photosynthetic electron transport chain"/>
    <property type="evidence" value="ECO:0000318"/>
    <property type="project" value="GO_Central"/>
</dbReference>
<dbReference type="PANTHER" id="PTHR33399:SF6">
    <property type="entry name" value="PSBQ-LIKE PROTEIN 3, CHLOROPLASTIC"/>
    <property type="match status" value="1"/>
</dbReference>
<dbReference type="KEGG" id="nnu:104611810"/>
<evidence type="ECO:0000256" key="3">
    <source>
        <dbReference type="ARBA" id="ARBA00022640"/>
    </source>
</evidence>
<dbReference type="Pfam" id="PF05757">
    <property type="entry name" value="PsbQ"/>
    <property type="match status" value="1"/>
</dbReference>
<proteinExistence type="inferred from homology"/>